<organism evidence="1 2">
    <name type="scientific">Halteria grandinella</name>
    <dbReference type="NCBI Taxonomy" id="5974"/>
    <lineage>
        <taxon>Eukaryota</taxon>
        <taxon>Sar</taxon>
        <taxon>Alveolata</taxon>
        <taxon>Ciliophora</taxon>
        <taxon>Intramacronucleata</taxon>
        <taxon>Spirotrichea</taxon>
        <taxon>Stichotrichia</taxon>
        <taxon>Sporadotrichida</taxon>
        <taxon>Halteriidae</taxon>
        <taxon>Halteria</taxon>
    </lineage>
</organism>
<accession>A0A8J8NYM3</accession>
<sequence length="761" mass="88932">MIGPLAKVRSKYLLLDILSYSYSRIYAIKLLGCTSVKSRVFLIRNHRLLLAMLHTQKKYRISSTTHLLDVALFKRMDFDLEIEVLDTRALLDFFKLITPILYPLSGLRYSNIISLNIENFEGYRTESIYLINKHRPTTVKLGINEFNNLQFNYAIETLHIRSNILQCERDFFLKYYEGCESKPFKPKNLVLYDLICSSKLLNQILMKCLCPFSKLIIVGDSVIQDDKLRNILVKDIIYGVNYKQPFHQNAMNDFNLDIDSLKPTIFLDDTAQFNELLQEKEFANILIQSNQRFSGANIVLEKLQHLRLGLGYIKLIGYQLMENIFADLISQVSFCCPNLIQLLLSFDQVILSNQILKITEKPFPQLRSLTIMDVSRHCSISIVKEILYSSLCTLQEVQFKNCEQFIPLNLCLEIPNLESFKIYECRQGDQIDFNQKPQCFMLNQFALVNNIGSKFSQFKDLLFSLSQIPLKLTKLQVYQPSYEGSIMNELEVLITLSLTELKVFLTEYDSTQIINQYLFDQNQQERFFEVNFPSASMYLNQLQLTKTISKKTMLAPIMKDAKALFPFKDLINLALHIDSQHYHNELKPRLPLLSPNIENFLEVYRLQMNKLLSQTGYDFIEKARSTLSEVLKVFIKGHSAINNIVEQVIYLPVVNQRYGLIQYLCDLKRLLMIIMEYLYPSVGGEVCFDYISGECFHKLYEQKVHHYQNASNDMELIDYLEDYRQVFMPEIDRELFALEILYAQKSKYAKFSKLLALMTRR</sequence>
<comment type="caution">
    <text evidence="1">The sequence shown here is derived from an EMBL/GenBank/DDBJ whole genome shotgun (WGS) entry which is preliminary data.</text>
</comment>
<evidence type="ECO:0000313" key="1">
    <source>
        <dbReference type="EMBL" id="TNV83039.1"/>
    </source>
</evidence>
<reference evidence="1" key="1">
    <citation type="submission" date="2019-06" db="EMBL/GenBank/DDBJ databases">
        <authorList>
            <person name="Zheng W."/>
        </authorList>
    </citation>
    <scope>NUCLEOTIDE SEQUENCE</scope>
    <source>
        <strain evidence="1">QDHG01</strain>
    </source>
</reference>
<dbReference type="AlphaFoldDB" id="A0A8J8NYM3"/>
<proteinExistence type="predicted"/>
<keyword evidence="2" id="KW-1185">Reference proteome</keyword>
<evidence type="ECO:0000313" key="2">
    <source>
        <dbReference type="Proteomes" id="UP000785679"/>
    </source>
</evidence>
<dbReference type="Proteomes" id="UP000785679">
    <property type="component" value="Unassembled WGS sequence"/>
</dbReference>
<gene>
    <name evidence="1" type="ORF">FGO68_gene11800</name>
</gene>
<protein>
    <submittedName>
        <fullName evidence="1">Uncharacterized protein</fullName>
    </submittedName>
</protein>
<name>A0A8J8NYM3_HALGN</name>
<dbReference type="EMBL" id="RRYP01004235">
    <property type="protein sequence ID" value="TNV83039.1"/>
    <property type="molecule type" value="Genomic_DNA"/>
</dbReference>